<dbReference type="PROSITE" id="PS50293">
    <property type="entry name" value="TPR_REGION"/>
    <property type="match status" value="1"/>
</dbReference>
<name>A0ABV8YNB9_9ACTN</name>
<comment type="similarity">
    <text evidence="1">Belongs to the AfsR/DnrI/RedD regulatory family.</text>
</comment>
<evidence type="ECO:0000256" key="5">
    <source>
        <dbReference type="ARBA" id="ARBA00023163"/>
    </source>
</evidence>
<dbReference type="SMART" id="SM00028">
    <property type="entry name" value="TPR"/>
    <property type="match status" value="5"/>
</dbReference>
<feature type="repeat" description="TPR" evidence="6">
    <location>
        <begin position="816"/>
        <end position="849"/>
    </location>
</feature>
<evidence type="ECO:0000256" key="6">
    <source>
        <dbReference type="PROSITE-ProRule" id="PRU00339"/>
    </source>
</evidence>
<gene>
    <name evidence="10" type="ORF">ACFPH6_08820</name>
</gene>
<evidence type="ECO:0000256" key="7">
    <source>
        <dbReference type="PROSITE-ProRule" id="PRU01091"/>
    </source>
</evidence>
<comment type="caution">
    <text evidence="10">The sequence shown here is derived from an EMBL/GenBank/DDBJ whole genome shotgun (WGS) entry which is preliminary data.</text>
</comment>
<keyword evidence="4 7" id="KW-0238">DNA-binding</keyword>
<keyword evidence="5" id="KW-0804">Transcription</keyword>
<evidence type="ECO:0000313" key="11">
    <source>
        <dbReference type="Proteomes" id="UP001596012"/>
    </source>
</evidence>
<dbReference type="PRINTS" id="PR00364">
    <property type="entry name" value="DISEASERSIST"/>
</dbReference>
<organism evidence="10 11">
    <name type="scientific">Streptomyces xiangluensis</name>
    <dbReference type="NCBI Taxonomy" id="2665720"/>
    <lineage>
        <taxon>Bacteria</taxon>
        <taxon>Bacillati</taxon>
        <taxon>Actinomycetota</taxon>
        <taxon>Actinomycetes</taxon>
        <taxon>Kitasatosporales</taxon>
        <taxon>Streptomycetaceae</taxon>
        <taxon>Streptomyces</taxon>
    </lineage>
</organism>
<dbReference type="Pfam" id="PF13424">
    <property type="entry name" value="TPR_12"/>
    <property type="match status" value="2"/>
</dbReference>
<dbReference type="InterPro" id="IPR005158">
    <property type="entry name" value="BTAD"/>
</dbReference>
<dbReference type="SUPFAM" id="SSF48452">
    <property type="entry name" value="TPR-like"/>
    <property type="match status" value="2"/>
</dbReference>
<evidence type="ECO:0000256" key="3">
    <source>
        <dbReference type="ARBA" id="ARBA00023015"/>
    </source>
</evidence>
<proteinExistence type="inferred from homology"/>
<keyword evidence="2" id="KW-0902">Two-component regulatory system</keyword>
<dbReference type="SMART" id="SM00862">
    <property type="entry name" value="Trans_reg_C"/>
    <property type="match status" value="1"/>
</dbReference>
<dbReference type="RefSeq" id="WP_386339799.1">
    <property type="nucleotide sequence ID" value="NZ_JBHSFG010000016.1"/>
</dbReference>
<dbReference type="PANTHER" id="PTHR35807">
    <property type="entry name" value="TRANSCRIPTIONAL REGULATOR REDD-RELATED"/>
    <property type="match status" value="1"/>
</dbReference>
<keyword evidence="6" id="KW-0802">TPR repeat</keyword>
<evidence type="ECO:0000256" key="1">
    <source>
        <dbReference type="ARBA" id="ARBA00005820"/>
    </source>
</evidence>
<dbReference type="Pfam" id="PF03704">
    <property type="entry name" value="BTAD"/>
    <property type="match status" value="1"/>
</dbReference>
<feature type="repeat" description="TPR" evidence="6">
    <location>
        <begin position="776"/>
        <end position="809"/>
    </location>
</feature>
<dbReference type="CDD" id="cd15831">
    <property type="entry name" value="BTAD"/>
    <property type="match status" value="1"/>
</dbReference>
<dbReference type="InterPro" id="IPR001867">
    <property type="entry name" value="OmpR/PhoB-type_DNA-bd"/>
</dbReference>
<reference evidence="11" key="1">
    <citation type="journal article" date="2019" name="Int. J. Syst. Evol. Microbiol.">
        <title>The Global Catalogue of Microorganisms (GCM) 10K type strain sequencing project: providing services to taxonomists for standard genome sequencing and annotation.</title>
        <authorList>
            <consortium name="The Broad Institute Genomics Platform"/>
            <consortium name="The Broad Institute Genome Sequencing Center for Infectious Disease"/>
            <person name="Wu L."/>
            <person name="Ma J."/>
        </authorList>
    </citation>
    <scope>NUCLEOTIDE SEQUENCE [LARGE SCALE GENOMIC DNA]</scope>
    <source>
        <strain evidence="11">DT43</strain>
    </source>
</reference>
<dbReference type="EMBL" id="JBHSFG010000016">
    <property type="protein sequence ID" value="MFC4464656.1"/>
    <property type="molecule type" value="Genomic_DNA"/>
</dbReference>
<dbReference type="Proteomes" id="UP001596012">
    <property type="component" value="Unassembled WGS sequence"/>
</dbReference>
<evidence type="ECO:0000256" key="2">
    <source>
        <dbReference type="ARBA" id="ARBA00023012"/>
    </source>
</evidence>
<dbReference type="Gene3D" id="1.10.10.10">
    <property type="entry name" value="Winged helix-like DNA-binding domain superfamily/Winged helix DNA-binding domain"/>
    <property type="match status" value="1"/>
</dbReference>
<dbReference type="SUPFAM" id="SSF52540">
    <property type="entry name" value="P-loop containing nucleoside triphosphate hydrolases"/>
    <property type="match status" value="1"/>
</dbReference>
<feature type="domain" description="OmpR/PhoB-type" evidence="9">
    <location>
        <begin position="1"/>
        <end position="106"/>
    </location>
</feature>
<evidence type="ECO:0000259" key="9">
    <source>
        <dbReference type="PROSITE" id="PS51755"/>
    </source>
</evidence>
<dbReference type="PROSITE" id="PS51755">
    <property type="entry name" value="OMPR_PHOB"/>
    <property type="match status" value="1"/>
</dbReference>
<keyword evidence="11" id="KW-1185">Reference proteome</keyword>
<dbReference type="InterPro" id="IPR051677">
    <property type="entry name" value="AfsR-DnrI-RedD_regulator"/>
</dbReference>
<dbReference type="Gene3D" id="3.40.50.300">
    <property type="entry name" value="P-loop containing nucleotide triphosphate hydrolases"/>
    <property type="match status" value="1"/>
</dbReference>
<dbReference type="InterPro" id="IPR027417">
    <property type="entry name" value="P-loop_NTPase"/>
</dbReference>
<dbReference type="InterPro" id="IPR036388">
    <property type="entry name" value="WH-like_DNA-bd_sf"/>
</dbReference>
<sequence length="953" mass="103593">MTEFLLLGTVELRGTDGAVVDLGPAKQRTVLAALLVDAGRWVAMETLIDRVWGEDVPAQVRPSLYAHIARIRRTLASTAAPLVAGTGGAAAGPQLRRGPGGYLLDVPSGRVDVHRFRHLVEEARSPDCADAERVLMLREALGLWRGEPLAGLAGEWAQRTRQGWGQQRIEAVLAWADAEFRIGNHAAVIDALTGLVAEHPLVEPLTVALMRALQGAGRGPEALACYTVLQKRLAEELGTDPGAEVQQVHQAILRGEPASPATRSTLPPAETEPGRAIPAQLPSETRGFTGRQEELAWLDGILATATERPTAVVISAVSGTAGVGKTALAVHWAHQVADRFPGGHLYVNLRGFDPSGTAMPPDQAVRGFLDALGVPPHRVPVDLQARVGLYRSLLAGRRVLVVLDNARDADQVRPLLPGSPSCLAMVTSRNRLTGLVAAEGAHPVALDLLSPAEAHDLLAHRLGKHRVAAEPDALREIITGCARLPLALAIVAARAATNPGFPLSAVAEELRDNHGSLDAFTGDDLTTDVRAVFSWSYHALSAPAARLFHLLGLHSGPDISAPAAAALAGLPLGETRGLLVELTRAHLLTEYLPGRYTRHDLLRVYAAERVLAEETPQERDRAIERLLTWYLYTADAAYPLFTPDRPRVPLDPLPASCDPLEFSTYDQALDWCESERPNLVAAVRQAVSAGRPGIAWQLPAALWGFFYLRSHLQDWLDTTRTGLDAARDAHDRIGEAWGLMDVACALTLLHRYDEAIDHFRQAMFLCREHGNTVGRCQALSNLGDVYRRIGRPDKAVEYCRRALAVNRHLDYAVREGNILVNLGDAYEQLGRFDEAIAVLEQALTVLRSIGDRWAEGIALDILGTAHHRLQRHDDAVAYFHQALDTHADIGNRWGEAHTLGNLGDVYLAADDPDAARTNWQQALAILEKVDHPDAEEIRGRLRRLEKLPVGFQT</sequence>
<dbReference type="InterPro" id="IPR016032">
    <property type="entry name" value="Sig_transdc_resp-reg_C-effctor"/>
</dbReference>
<dbReference type="InterPro" id="IPR019734">
    <property type="entry name" value="TPR_rpt"/>
</dbReference>
<dbReference type="PROSITE" id="PS50005">
    <property type="entry name" value="TPR"/>
    <property type="match status" value="2"/>
</dbReference>
<dbReference type="Pfam" id="PF00486">
    <property type="entry name" value="Trans_reg_C"/>
    <property type="match status" value="1"/>
</dbReference>
<dbReference type="PANTHER" id="PTHR35807:SF1">
    <property type="entry name" value="TRANSCRIPTIONAL REGULATOR REDD"/>
    <property type="match status" value="1"/>
</dbReference>
<feature type="region of interest" description="Disordered" evidence="8">
    <location>
        <begin position="256"/>
        <end position="282"/>
    </location>
</feature>
<keyword evidence="3" id="KW-0805">Transcription regulation</keyword>
<dbReference type="SMART" id="SM01043">
    <property type="entry name" value="BTAD"/>
    <property type="match status" value="1"/>
</dbReference>
<dbReference type="Gene3D" id="1.25.40.10">
    <property type="entry name" value="Tetratricopeptide repeat domain"/>
    <property type="match status" value="2"/>
</dbReference>
<accession>A0ABV8YNB9</accession>
<dbReference type="SUPFAM" id="SSF46894">
    <property type="entry name" value="C-terminal effector domain of the bipartite response regulators"/>
    <property type="match status" value="1"/>
</dbReference>
<dbReference type="InterPro" id="IPR011990">
    <property type="entry name" value="TPR-like_helical_dom_sf"/>
</dbReference>
<evidence type="ECO:0000256" key="8">
    <source>
        <dbReference type="SAM" id="MobiDB-lite"/>
    </source>
</evidence>
<evidence type="ECO:0000256" key="4">
    <source>
        <dbReference type="ARBA" id="ARBA00023125"/>
    </source>
</evidence>
<evidence type="ECO:0000313" key="10">
    <source>
        <dbReference type="EMBL" id="MFC4464656.1"/>
    </source>
</evidence>
<feature type="DNA-binding region" description="OmpR/PhoB-type" evidence="7">
    <location>
        <begin position="1"/>
        <end position="106"/>
    </location>
</feature>
<protein>
    <submittedName>
        <fullName evidence="10">BTAD domain-containing putative transcriptional regulator</fullName>
    </submittedName>
</protein>